<organism evidence="2 3">
    <name type="scientific">Agromyces bauzanensis</name>
    <dbReference type="NCBI Taxonomy" id="1308924"/>
    <lineage>
        <taxon>Bacteria</taxon>
        <taxon>Bacillati</taxon>
        <taxon>Actinomycetota</taxon>
        <taxon>Actinomycetes</taxon>
        <taxon>Micrococcales</taxon>
        <taxon>Microbacteriaceae</taxon>
        <taxon>Agromyces</taxon>
    </lineage>
</organism>
<evidence type="ECO:0000259" key="1">
    <source>
        <dbReference type="Pfam" id="PF13400"/>
    </source>
</evidence>
<name>A0A917PPH4_9MICO</name>
<dbReference type="AlphaFoldDB" id="A0A917PPH4"/>
<dbReference type="InterPro" id="IPR028087">
    <property type="entry name" value="Tad_N"/>
</dbReference>
<feature type="domain" description="Putative Flp pilus-assembly TadG-like N-terminal" evidence="1">
    <location>
        <begin position="7"/>
        <end position="49"/>
    </location>
</feature>
<dbReference type="EMBL" id="BMMD01000014">
    <property type="protein sequence ID" value="GGJ85999.1"/>
    <property type="molecule type" value="Genomic_DNA"/>
</dbReference>
<dbReference type="RefSeq" id="WP_188743798.1">
    <property type="nucleotide sequence ID" value="NZ_BAABFW010000017.1"/>
</dbReference>
<keyword evidence="3" id="KW-1185">Reference proteome</keyword>
<reference evidence="2" key="2">
    <citation type="submission" date="2020-09" db="EMBL/GenBank/DDBJ databases">
        <authorList>
            <person name="Sun Q."/>
            <person name="Zhou Y."/>
        </authorList>
    </citation>
    <scope>NUCLEOTIDE SEQUENCE</scope>
    <source>
        <strain evidence="2">CGMCC 1.8984</strain>
    </source>
</reference>
<reference evidence="2" key="1">
    <citation type="journal article" date="2014" name="Int. J. Syst. Evol. Microbiol.">
        <title>Complete genome sequence of Corynebacterium casei LMG S-19264T (=DSM 44701T), isolated from a smear-ripened cheese.</title>
        <authorList>
            <consortium name="US DOE Joint Genome Institute (JGI-PGF)"/>
            <person name="Walter F."/>
            <person name="Albersmeier A."/>
            <person name="Kalinowski J."/>
            <person name="Ruckert C."/>
        </authorList>
    </citation>
    <scope>NUCLEOTIDE SEQUENCE</scope>
    <source>
        <strain evidence="2">CGMCC 1.8984</strain>
    </source>
</reference>
<evidence type="ECO:0000313" key="2">
    <source>
        <dbReference type="EMBL" id="GGJ85999.1"/>
    </source>
</evidence>
<accession>A0A917PPH4</accession>
<dbReference type="Proteomes" id="UP000636956">
    <property type="component" value="Unassembled WGS sequence"/>
</dbReference>
<protein>
    <recommendedName>
        <fullName evidence="1">Putative Flp pilus-assembly TadG-like N-terminal domain-containing protein</fullName>
    </recommendedName>
</protein>
<comment type="caution">
    <text evidence="2">The sequence shown here is derived from an EMBL/GenBank/DDBJ whole genome shotgun (WGS) entry which is preliminary data.</text>
</comment>
<sequence length="334" mass="34479">MSSERGASAVIVALLAIPLLGGTAIAVDVGALYAEKAQLQNGADGAALAIAKECAVSEFSCTAQAAATADGFANLNSNDDVSNNTFALDINDNIVTVTTTTNDASNEGGGLRHPFAAAVGFTEASVVVASATAEWGVPLGADTLPLAFPLCKFDDFMPSGPEGIGEEIWIRNDVDARKASDCEDSTFPSFFGWLTSGDCTADVTLTAIEPPEAWVVADPGKSPLGAGCLEARFIELQQSATPILIPVYDSIGEKGTAVDGQFHLVGFASFIITGWEFPSWSASPPENCKKETGAPSCSGIRGYFTDWVSVEDVLGGLGGDPSLPGLPVVAKLTY</sequence>
<evidence type="ECO:0000313" key="3">
    <source>
        <dbReference type="Proteomes" id="UP000636956"/>
    </source>
</evidence>
<dbReference type="Pfam" id="PF13400">
    <property type="entry name" value="Tad"/>
    <property type="match status" value="1"/>
</dbReference>
<gene>
    <name evidence="2" type="ORF">GCM10011372_25420</name>
</gene>
<proteinExistence type="predicted"/>